<evidence type="ECO:0000256" key="1">
    <source>
        <dbReference type="ARBA" id="ARBA00004937"/>
    </source>
</evidence>
<feature type="binding site" evidence="7">
    <location>
        <position position="340"/>
    </location>
    <ligand>
        <name>substrate</name>
    </ligand>
</feature>
<dbReference type="HAMAP" id="MF_00966">
    <property type="entry name" value="G6PD"/>
    <property type="match status" value="1"/>
</dbReference>
<dbReference type="PANTHER" id="PTHR23429">
    <property type="entry name" value="GLUCOSE-6-PHOSPHATE 1-DEHYDROGENASE G6PD"/>
    <property type="match status" value="1"/>
</dbReference>
<evidence type="ECO:0000256" key="3">
    <source>
        <dbReference type="ARBA" id="ARBA00022526"/>
    </source>
</evidence>
<evidence type="ECO:0000256" key="7">
    <source>
        <dbReference type="HAMAP-Rule" id="MF_00966"/>
    </source>
</evidence>
<keyword evidence="11" id="KW-1185">Reference proteome</keyword>
<evidence type="ECO:0000256" key="4">
    <source>
        <dbReference type="ARBA" id="ARBA00022857"/>
    </source>
</evidence>
<feature type="binding site" evidence="7">
    <location>
        <position position="345"/>
    </location>
    <ligand>
        <name>substrate</name>
    </ligand>
</feature>
<keyword evidence="5 7" id="KW-0560">Oxidoreductase</keyword>
<feature type="binding site" evidence="7">
    <location>
        <position position="50"/>
    </location>
    <ligand>
        <name>NADP(+)</name>
        <dbReference type="ChEBI" id="CHEBI:58349"/>
    </ligand>
</feature>
<evidence type="ECO:0000313" key="11">
    <source>
        <dbReference type="Proteomes" id="UP001161409"/>
    </source>
</evidence>
<evidence type="ECO:0000256" key="5">
    <source>
        <dbReference type="ARBA" id="ARBA00023002"/>
    </source>
</evidence>
<dbReference type="InterPro" id="IPR022674">
    <property type="entry name" value="G6P_DH_NAD-bd"/>
</dbReference>
<keyword evidence="3 7" id="KW-0313">Glucose metabolism</keyword>
<dbReference type="EMBL" id="BSNF01000006">
    <property type="protein sequence ID" value="GLQ06129.1"/>
    <property type="molecule type" value="Genomic_DNA"/>
</dbReference>
<dbReference type="InterPro" id="IPR036291">
    <property type="entry name" value="NAD(P)-bd_dom_sf"/>
</dbReference>
<feature type="active site" description="Proton acceptor" evidence="7">
    <location>
        <position position="241"/>
    </location>
</feature>
<reference evidence="10" key="2">
    <citation type="submission" date="2023-01" db="EMBL/GenBank/DDBJ databases">
        <title>Draft genome sequence of Sneathiella chinensis strain NBRC 103408.</title>
        <authorList>
            <person name="Sun Q."/>
            <person name="Mori K."/>
        </authorList>
    </citation>
    <scope>NUCLEOTIDE SEQUENCE</scope>
    <source>
        <strain evidence="10">NBRC 103408</strain>
    </source>
</reference>
<dbReference type="Pfam" id="PF02781">
    <property type="entry name" value="G6PD_C"/>
    <property type="match status" value="1"/>
</dbReference>
<organism evidence="10 11">
    <name type="scientific">Sneathiella chinensis</name>
    <dbReference type="NCBI Taxonomy" id="349750"/>
    <lineage>
        <taxon>Bacteria</taxon>
        <taxon>Pseudomonadati</taxon>
        <taxon>Pseudomonadota</taxon>
        <taxon>Alphaproteobacteria</taxon>
        <taxon>Sneathiellales</taxon>
        <taxon>Sneathiellaceae</taxon>
        <taxon>Sneathiella</taxon>
    </lineage>
</organism>
<keyword evidence="6 7" id="KW-0119">Carbohydrate metabolism</keyword>
<dbReference type="InterPro" id="IPR019796">
    <property type="entry name" value="G6P_DH_AS"/>
</dbReference>
<proteinExistence type="inferred from homology"/>
<name>A0ABQ5U4C6_9PROT</name>
<dbReference type="PIRSF" id="PIRSF000110">
    <property type="entry name" value="G6PD"/>
    <property type="match status" value="1"/>
</dbReference>
<evidence type="ECO:0000313" key="10">
    <source>
        <dbReference type="EMBL" id="GLQ06129.1"/>
    </source>
</evidence>
<gene>
    <name evidence="7 10" type="primary">zwf</name>
    <name evidence="10" type="ORF">GCM10007924_13500</name>
</gene>
<evidence type="ECO:0000259" key="9">
    <source>
        <dbReference type="Pfam" id="PF02781"/>
    </source>
</evidence>
<dbReference type="InterPro" id="IPR022675">
    <property type="entry name" value="G6P_DH_C"/>
</dbReference>
<dbReference type="Gene3D" id="3.40.50.720">
    <property type="entry name" value="NAD(P)-binding Rossmann-like Domain"/>
    <property type="match status" value="1"/>
</dbReference>
<keyword evidence="4 7" id="KW-0521">NADP</keyword>
<evidence type="ECO:0000256" key="2">
    <source>
        <dbReference type="ARBA" id="ARBA00009975"/>
    </source>
</evidence>
<dbReference type="SUPFAM" id="SSF55347">
    <property type="entry name" value="Glyceraldehyde-3-phosphate dehydrogenase-like, C-terminal domain"/>
    <property type="match status" value="1"/>
</dbReference>
<comment type="pathway">
    <text evidence="1 7">Carbohydrate degradation; pentose phosphate pathway; D-ribulose 5-phosphate from D-glucose 6-phosphate (oxidative stage): step 1/3.</text>
</comment>
<sequence>MSIALGVKPFEFVVFGGTGDLAIRKLMPALLFSECDKRLPEESDIIALGRSDLSRDDYIAMVRAGCVKHMADYPFSDADWDAFSRRLSYLQLDADNGHDFLKLKEILDRRRDRVRVFYLATHSDLFGKIGDQLHAAGVITDETRIVLEKPLGMDLATAKQVNEQIGRNFREDQIFRIDHYLGKETVQNLMVLRFGNSLFEPVWHHGMIDSVQITVAETIGVEGRGDYYDKSGALRDMMQNHLMQLLCLVAMEPPAHFDQDDVRDEKLKVLKSLRPLSDADVADKTVRGQYEPGAIGGLATPGYLDDLAIGESQTETFAALKAEVENWRWTGVPFYLRTGKRLRRKFSEIVIQFKPVPHPIFNQAARGIKANRLIIRLQPDEGIKLIMTSKVPGPGGIRLQQTPLNLSFSDVFRSRSPEAYERLILDAVRGNSTLFMRRDELEASWAWIEPILDAWQEDQVELSPYQGGTMGPNASTALMARDNRTWHDGEET</sequence>
<feature type="binding site" evidence="7">
    <location>
        <position position="217"/>
    </location>
    <ligand>
        <name>substrate</name>
    </ligand>
</feature>
<feature type="domain" description="Glucose-6-phosphate dehydrogenase C-terminal" evidence="9">
    <location>
        <begin position="190"/>
        <end position="487"/>
    </location>
</feature>
<dbReference type="RefSeq" id="WP_169560192.1">
    <property type="nucleotide sequence ID" value="NZ_BSNF01000006.1"/>
</dbReference>
<dbReference type="Proteomes" id="UP001161409">
    <property type="component" value="Unassembled WGS sequence"/>
</dbReference>
<dbReference type="InterPro" id="IPR001282">
    <property type="entry name" value="G6P_DH"/>
</dbReference>
<dbReference type="NCBIfam" id="TIGR00871">
    <property type="entry name" value="zwf"/>
    <property type="match status" value="1"/>
</dbReference>
<dbReference type="PANTHER" id="PTHR23429:SF0">
    <property type="entry name" value="GLUCOSE-6-PHOSPHATE 1-DEHYDROGENASE"/>
    <property type="match status" value="1"/>
</dbReference>
<protein>
    <recommendedName>
        <fullName evidence="7">Glucose-6-phosphate 1-dehydrogenase</fullName>
        <shortName evidence="7">G6PD</shortName>
        <ecNumber evidence="7">1.1.1.49</ecNumber>
    </recommendedName>
</protein>
<comment type="caution">
    <text evidence="7">Lacks conserved residue(s) required for the propagation of feature annotation.</text>
</comment>
<dbReference type="Gene3D" id="3.30.360.10">
    <property type="entry name" value="Dihydrodipicolinate Reductase, domain 2"/>
    <property type="match status" value="1"/>
</dbReference>
<comment type="function">
    <text evidence="7">Catalyzes the oxidation of glucose 6-phosphate to 6-phosphogluconolactone.</text>
</comment>
<accession>A0ABQ5U4C6</accession>
<feature type="binding site" evidence="7">
    <location>
        <position position="183"/>
    </location>
    <ligand>
        <name>substrate</name>
    </ligand>
</feature>
<comment type="similarity">
    <text evidence="2 7">Belongs to the glucose-6-phosphate dehydrogenase family.</text>
</comment>
<feature type="binding site" evidence="7">
    <location>
        <position position="149"/>
    </location>
    <ligand>
        <name>NADP(+)</name>
        <dbReference type="ChEBI" id="CHEBI:58349"/>
    </ligand>
</feature>
<feature type="binding site" evidence="7">
    <location>
        <position position="179"/>
    </location>
    <ligand>
        <name>substrate</name>
    </ligand>
</feature>
<comment type="caution">
    <text evidence="10">The sequence shown here is derived from an EMBL/GenBank/DDBJ whole genome shotgun (WGS) entry which is preliminary data.</text>
</comment>
<dbReference type="PRINTS" id="PR00079">
    <property type="entry name" value="G6PDHDRGNASE"/>
</dbReference>
<dbReference type="Pfam" id="PF00479">
    <property type="entry name" value="G6PD_N"/>
    <property type="match status" value="1"/>
</dbReference>
<dbReference type="PROSITE" id="PS00069">
    <property type="entry name" value="G6P_DEHYDROGENASE"/>
    <property type="match status" value="1"/>
</dbReference>
<evidence type="ECO:0000256" key="6">
    <source>
        <dbReference type="ARBA" id="ARBA00023277"/>
    </source>
</evidence>
<feature type="domain" description="Glucose-6-phosphate dehydrogenase NAD-binding" evidence="8">
    <location>
        <begin position="13"/>
        <end position="188"/>
    </location>
</feature>
<comment type="catalytic activity">
    <reaction evidence="7">
        <text>D-glucose 6-phosphate + NADP(+) = 6-phospho-D-glucono-1,5-lactone + NADPH + H(+)</text>
        <dbReference type="Rhea" id="RHEA:15841"/>
        <dbReference type="ChEBI" id="CHEBI:15378"/>
        <dbReference type="ChEBI" id="CHEBI:57783"/>
        <dbReference type="ChEBI" id="CHEBI:57955"/>
        <dbReference type="ChEBI" id="CHEBI:58349"/>
        <dbReference type="ChEBI" id="CHEBI:61548"/>
        <dbReference type="EC" id="1.1.1.49"/>
    </reaction>
</comment>
<feature type="binding site" evidence="7">
    <location>
        <position position="236"/>
    </location>
    <ligand>
        <name>substrate</name>
    </ligand>
</feature>
<dbReference type="EC" id="1.1.1.49" evidence="7"/>
<dbReference type="SUPFAM" id="SSF51735">
    <property type="entry name" value="NAD(P)-binding Rossmann-fold domains"/>
    <property type="match status" value="1"/>
</dbReference>
<evidence type="ECO:0000259" key="8">
    <source>
        <dbReference type="Pfam" id="PF00479"/>
    </source>
</evidence>
<reference evidence="10" key="1">
    <citation type="journal article" date="2014" name="Int. J. Syst. Evol. Microbiol.">
        <title>Complete genome of a new Firmicutes species belonging to the dominant human colonic microbiota ('Ruminococcus bicirculans') reveals two chromosomes and a selective capacity to utilize plant glucans.</title>
        <authorList>
            <consortium name="NISC Comparative Sequencing Program"/>
            <person name="Wegmann U."/>
            <person name="Louis P."/>
            <person name="Goesmann A."/>
            <person name="Henrissat B."/>
            <person name="Duncan S.H."/>
            <person name="Flint H.J."/>
        </authorList>
    </citation>
    <scope>NUCLEOTIDE SEQUENCE</scope>
    <source>
        <strain evidence="10">NBRC 103408</strain>
    </source>
</reference>